<dbReference type="GO" id="GO:0043916">
    <property type="term" value="F:DNA-7-methylguanine glycosylase activity"/>
    <property type="evidence" value="ECO:0007669"/>
    <property type="project" value="TreeGrafter"/>
</dbReference>
<comment type="similarity">
    <text evidence="2">Belongs to the alkylbase DNA glycosidase AlkA family.</text>
</comment>
<evidence type="ECO:0000256" key="2">
    <source>
        <dbReference type="ARBA" id="ARBA00010817"/>
    </source>
</evidence>
<dbReference type="SUPFAM" id="SSF48150">
    <property type="entry name" value="DNA-glycosylase"/>
    <property type="match status" value="1"/>
</dbReference>
<dbReference type="GO" id="GO:0008725">
    <property type="term" value="F:DNA-3-methyladenine glycosylase activity"/>
    <property type="evidence" value="ECO:0007669"/>
    <property type="project" value="TreeGrafter"/>
</dbReference>
<evidence type="ECO:0000256" key="3">
    <source>
        <dbReference type="ARBA" id="ARBA00012000"/>
    </source>
</evidence>
<gene>
    <name evidence="7" type="ORF">HYS17_11140</name>
</gene>
<keyword evidence="4" id="KW-0227">DNA damage</keyword>
<evidence type="ECO:0000256" key="4">
    <source>
        <dbReference type="ARBA" id="ARBA00022763"/>
    </source>
</evidence>
<dbReference type="Gene3D" id="1.10.340.30">
    <property type="entry name" value="Hypothetical protein, domain 2"/>
    <property type="match status" value="1"/>
</dbReference>
<dbReference type="FunFam" id="1.10.340.30:FF:000004">
    <property type="entry name" value="DNA-3-methyladenine glycosylase II"/>
    <property type="match status" value="1"/>
</dbReference>
<dbReference type="InterPro" id="IPR003265">
    <property type="entry name" value="HhH-GPD_domain"/>
</dbReference>
<organism evidence="7 8">
    <name type="scientific">Micavibrio aeruginosavorus</name>
    <dbReference type="NCBI Taxonomy" id="349221"/>
    <lineage>
        <taxon>Bacteria</taxon>
        <taxon>Pseudomonadati</taxon>
        <taxon>Bdellovibrionota</taxon>
        <taxon>Bdellovibrionia</taxon>
        <taxon>Bdellovibrionales</taxon>
        <taxon>Pseudobdellovibrionaceae</taxon>
        <taxon>Micavibrio</taxon>
    </lineage>
</organism>
<dbReference type="Proteomes" id="UP000595362">
    <property type="component" value="Chromosome"/>
</dbReference>
<keyword evidence="5" id="KW-0234">DNA repair</keyword>
<evidence type="ECO:0000313" key="7">
    <source>
        <dbReference type="EMBL" id="QQG36034.1"/>
    </source>
</evidence>
<evidence type="ECO:0000313" key="8">
    <source>
        <dbReference type="Proteomes" id="UP000595362"/>
    </source>
</evidence>
<dbReference type="GO" id="GO:0006307">
    <property type="term" value="P:DNA alkylation repair"/>
    <property type="evidence" value="ECO:0007669"/>
    <property type="project" value="TreeGrafter"/>
</dbReference>
<dbReference type="EC" id="3.2.2.21" evidence="3"/>
<dbReference type="GO" id="GO:0032993">
    <property type="term" value="C:protein-DNA complex"/>
    <property type="evidence" value="ECO:0007669"/>
    <property type="project" value="TreeGrafter"/>
</dbReference>
<dbReference type="EMBL" id="CP066681">
    <property type="protein sequence ID" value="QQG36034.1"/>
    <property type="molecule type" value="Genomic_DNA"/>
</dbReference>
<dbReference type="PANTHER" id="PTHR43003:SF5">
    <property type="entry name" value="DNA-3-METHYLADENINE GLYCOSYLASE"/>
    <property type="match status" value="1"/>
</dbReference>
<comment type="catalytic activity">
    <reaction evidence="1">
        <text>Hydrolysis of alkylated DNA, releasing 3-methyladenine, 3-methylguanine, 7-methylguanine and 7-methyladenine.</text>
        <dbReference type="EC" id="3.2.2.21"/>
    </reaction>
</comment>
<dbReference type="Pfam" id="PF00730">
    <property type="entry name" value="HhH-GPD"/>
    <property type="match status" value="1"/>
</dbReference>
<feature type="domain" description="HhH-GPD" evidence="6">
    <location>
        <begin position="51"/>
        <end position="203"/>
    </location>
</feature>
<accession>A0A7T5UGA0</accession>
<dbReference type="PANTHER" id="PTHR43003">
    <property type="entry name" value="DNA-3-METHYLADENINE GLYCOSYLASE"/>
    <property type="match status" value="1"/>
</dbReference>
<proteinExistence type="inferred from homology"/>
<name>A0A7T5UGA0_9BACT</name>
<evidence type="ECO:0000259" key="6">
    <source>
        <dbReference type="SMART" id="SM00478"/>
    </source>
</evidence>
<dbReference type="SMART" id="SM00478">
    <property type="entry name" value="ENDO3c"/>
    <property type="match status" value="1"/>
</dbReference>
<evidence type="ECO:0000256" key="1">
    <source>
        <dbReference type="ARBA" id="ARBA00000086"/>
    </source>
</evidence>
<dbReference type="GO" id="GO:0005737">
    <property type="term" value="C:cytoplasm"/>
    <property type="evidence" value="ECO:0007669"/>
    <property type="project" value="TreeGrafter"/>
</dbReference>
<evidence type="ECO:0000256" key="5">
    <source>
        <dbReference type="ARBA" id="ARBA00023204"/>
    </source>
</evidence>
<protein>
    <recommendedName>
        <fullName evidence="3">DNA-3-methyladenine glycosylase II</fullName>
        <ecNumber evidence="3">3.2.2.21</ecNumber>
    </recommendedName>
</protein>
<dbReference type="GO" id="GO:0006285">
    <property type="term" value="P:base-excision repair, AP site formation"/>
    <property type="evidence" value="ECO:0007669"/>
    <property type="project" value="TreeGrafter"/>
</dbReference>
<dbReference type="GO" id="GO:0032131">
    <property type="term" value="F:alkylated DNA binding"/>
    <property type="evidence" value="ECO:0007669"/>
    <property type="project" value="TreeGrafter"/>
</dbReference>
<dbReference type="InterPro" id="IPR011257">
    <property type="entry name" value="DNA_glycosylase"/>
</dbReference>
<sequence>MKYLHEVPHIRAGLDYLLLNDRVFKKLDIVPEHLAWRYTAPGYDSLVRIVIGQQVSTKAAQSIWKKFKKEIKNVTPARVLKMHDDELRALGLSGQKVKYIRGLSEAVQTKSFDPQALEALSDNEVYDAITRLKGFGRWSAEMYLMFSLARPDIWAPADLGIQDGLRIYHRRAERPSAEEALKMGKKFAPHRTAASILLWYLKGVS</sequence>
<dbReference type="CDD" id="cd00056">
    <property type="entry name" value="ENDO3c"/>
    <property type="match status" value="1"/>
</dbReference>
<dbReference type="Gene3D" id="1.10.1670.40">
    <property type="match status" value="1"/>
</dbReference>
<reference evidence="7 8" key="1">
    <citation type="submission" date="2020-07" db="EMBL/GenBank/DDBJ databases">
        <title>Huge and variable diversity of episymbiotic CPR bacteria and DPANN archaea in groundwater ecosystems.</title>
        <authorList>
            <person name="He C.Y."/>
            <person name="Keren R."/>
            <person name="Whittaker M."/>
            <person name="Farag I.F."/>
            <person name="Doudna J."/>
            <person name="Cate J.H.D."/>
            <person name="Banfield J.F."/>
        </authorList>
    </citation>
    <scope>NUCLEOTIDE SEQUENCE [LARGE SCALE GENOMIC DNA]</scope>
    <source>
        <strain evidence="7">NC_groundwater_70_Ag_B-0.1um_54_66</strain>
    </source>
</reference>
<dbReference type="InterPro" id="IPR051912">
    <property type="entry name" value="Alkylbase_DNA_Glycosylase/TA"/>
</dbReference>
<dbReference type="AlphaFoldDB" id="A0A7T5UGA0"/>